<proteinExistence type="predicted"/>
<dbReference type="EMBL" id="HBNR01088903">
    <property type="protein sequence ID" value="CAE4667359.1"/>
    <property type="molecule type" value="Transcribed_RNA"/>
</dbReference>
<feature type="signal peptide" evidence="1">
    <location>
        <begin position="1"/>
        <end position="17"/>
    </location>
</feature>
<protein>
    <recommendedName>
        <fullName evidence="3">Sulfotransferase domain-containing protein</fullName>
    </recommendedName>
</protein>
<dbReference type="AlphaFoldDB" id="A0A7S4VUU7"/>
<feature type="chain" id="PRO_5031426399" description="Sulfotransferase domain-containing protein" evidence="1">
    <location>
        <begin position="18"/>
        <end position="321"/>
    </location>
</feature>
<sequence>MAPLLWRVLLLAVGASCVRLHTADDANTTKAAATGWRASKRRRTGSQVARAQTGRSYVYVAGVPGTGLDYWQAILRQCVAVRRCEPRELGFYTGLLRVKESRVQEAWVKGGKQHGNRIVPMNLVSPNLDRQPDDWFHRAFSNRLSGDEDPRLPLYFNLAQRNGDSLKVVVLTRSSAPELLAYNMKKFKMSAEQAEDLLAADIRTLASQVQALPVDSYRCMRLEDVASLSEDMKPLVRLETEETHAFALKLRQKVTRDKYGCRFSGKWYNKKLECPRAKFAARKVRAALDTLEELCDPEDFKTKSKSGLPTPSGKKIQWLVE</sequence>
<evidence type="ECO:0000313" key="2">
    <source>
        <dbReference type="EMBL" id="CAE4667359.1"/>
    </source>
</evidence>
<evidence type="ECO:0000256" key="1">
    <source>
        <dbReference type="SAM" id="SignalP"/>
    </source>
</evidence>
<gene>
    <name evidence="2" type="ORF">AMON00008_LOCUS63739</name>
</gene>
<organism evidence="2">
    <name type="scientific">Alexandrium monilatum</name>
    <dbReference type="NCBI Taxonomy" id="311494"/>
    <lineage>
        <taxon>Eukaryota</taxon>
        <taxon>Sar</taxon>
        <taxon>Alveolata</taxon>
        <taxon>Dinophyceae</taxon>
        <taxon>Gonyaulacales</taxon>
        <taxon>Pyrocystaceae</taxon>
        <taxon>Alexandrium</taxon>
    </lineage>
</organism>
<reference evidence="2" key="1">
    <citation type="submission" date="2021-01" db="EMBL/GenBank/DDBJ databases">
        <authorList>
            <person name="Corre E."/>
            <person name="Pelletier E."/>
            <person name="Niang G."/>
            <person name="Scheremetjew M."/>
            <person name="Finn R."/>
            <person name="Kale V."/>
            <person name="Holt S."/>
            <person name="Cochrane G."/>
            <person name="Meng A."/>
            <person name="Brown T."/>
            <person name="Cohen L."/>
        </authorList>
    </citation>
    <scope>NUCLEOTIDE SEQUENCE</scope>
    <source>
        <strain evidence="2">CCMP3105</strain>
    </source>
</reference>
<evidence type="ECO:0008006" key="3">
    <source>
        <dbReference type="Google" id="ProtNLM"/>
    </source>
</evidence>
<keyword evidence="1" id="KW-0732">Signal</keyword>
<accession>A0A7S4VUU7</accession>
<name>A0A7S4VUU7_9DINO</name>